<dbReference type="InterPro" id="IPR010209">
    <property type="entry name" value="Ion_transpt_RnfG/RsxG"/>
</dbReference>
<comment type="subunit">
    <text evidence="6">The complex is composed of six subunits: RnfA, RnfB, RnfC, RnfD, RnfE and RnfG.</text>
</comment>
<keyword evidence="2 6" id="KW-0597">Phosphoprotein</keyword>
<evidence type="ECO:0000256" key="3">
    <source>
        <dbReference type="ARBA" id="ARBA00022630"/>
    </source>
</evidence>
<keyword evidence="6" id="KW-0472">Membrane</keyword>
<dbReference type="GO" id="GO:0005886">
    <property type="term" value="C:plasma membrane"/>
    <property type="evidence" value="ECO:0007669"/>
    <property type="project" value="UniProtKB-SubCell"/>
</dbReference>
<keyword evidence="6" id="KW-1003">Cell membrane</keyword>
<dbReference type="InterPro" id="IPR007329">
    <property type="entry name" value="FMN-bd"/>
</dbReference>
<evidence type="ECO:0000256" key="5">
    <source>
        <dbReference type="ARBA" id="ARBA00022982"/>
    </source>
</evidence>
<comment type="similarity">
    <text evidence="6">Belongs to the RnfG family.</text>
</comment>
<dbReference type="PANTHER" id="PTHR36118">
    <property type="entry name" value="ION-TRANSLOCATING OXIDOREDUCTASE COMPLEX SUBUNIT G"/>
    <property type="match status" value="1"/>
</dbReference>
<dbReference type="NCBIfam" id="TIGR01947">
    <property type="entry name" value="rnfG"/>
    <property type="match status" value="1"/>
</dbReference>
<sequence length="204" mass="21724">MKNMLKDAGILFLITLISGLLLGLVYQVTKDPIAIQEENARQAARSEVFQDADHFEDSEGFTEEAAQAVLNDGGFAQQSINEYAAAMDKDGSILGYVITVTTHEGYGGDIKFTIGVREDGTLNGMSILSISETPGLGMKAEEVLKPQFEGKKADSYVYTKDGASAADEIDAITSATITTNAVTNGVNAGLYYFQTELKGGSGNE</sequence>
<name>A0A1E3A591_9FIRM</name>
<evidence type="ECO:0000259" key="7">
    <source>
        <dbReference type="SMART" id="SM00900"/>
    </source>
</evidence>
<comment type="cofactor">
    <cofactor evidence="6">
        <name>FMN</name>
        <dbReference type="ChEBI" id="CHEBI:58210"/>
    </cofactor>
</comment>
<keyword evidence="3 6" id="KW-0285">Flavoprotein</keyword>
<dbReference type="GO" id="GO:0009055">
    <property type="term" value="F:electron transfer activity"/>
    <property type="evidence" value="ECO:0007669"/>
    <property type="project" value="InterPro"/>
</dbReference>
<dbReference type="Pfam" id="PF04205">
    <property type="entry name" value="FMN_bind"/>
    <property type="match status" value="1"/>
</dbReference>
<dbReference type="RefSeq" id="WP_044967096.1">
    <property type="nucleotide sequence ID" value="NZ_BAABXS010000001.1"/>
</dbReference>
<feature type="domain" description="FMN-binding" evidence="7">
    <location>
        <begin position="105"/>
        <end position="193"/>
    </location>
</feature>
<dbReference type="PIRSF" id="PIRSF006091">
    <property type="entry name" value="E_trnsport_RnfG"/>
    <property type="match status" value="1"/>
</dbReference>
<evidence type="ECO:0000256" key="1">
    <source>
        <dbReference type="ARBA" id="ARBA00022448"/>
    </source>
</evidence>
<keyword evidence="6" id="KW-0812">Transmembrane</keyword>
<evidence type="ECO:0000313" key="9">
    <source>
        <dbReference type="Proteomes" id="UP000094067"/>
    </source>
</evidence>
<protein>
    <recommendedName>
        <fullName evidence="6">Ion-translocating oxidoreductase complex subunit G</fullName>
        <ecNumber evidence="6">7.-.-.-</ecNumber>
    </recommendedName>
    <alternativeName>
        <fullName evidence="6">Rnf electron transport complex subunit G</fullName>
    </alternativeName>
</protein>
<dbReference type="AlphaFoldDB" id="A0A1E3A591"/>
<keyword evidence="6" id="KW-1278">Translocase</keyword>
<keyword evidence="1 6" id="KW-0813">Transport</keyword>
<dbReference type="EMBL" id="MCGH01000003">
    <property type="protein sequence ID" value="ODM03898.1"/>
    <property type="molecule type" value="Genomic_DNA"/>
</dbReference>
<keyword evidence="6" id="KW-1133">Transmembrane helix</keyword>
<dbReference type="SMART" id="SM00900">
    <property type="entry name" value="FMN_bind"/>
    <property type="match status" value="1"/>
</dbReference>
<evidence type="ECO:0000256" key="4">
    <source>
        <dbReference type="ARBA" id="ARBA00022643"/>
    </source>
</evidence>
<dbReference type="PANTHER" id="PTHR36118:SF1">
    <property type="entry name" value="ION-TRANSLOCATING OXIDOREDUCTASE COMPLEX SUBUNIT G"/>
    <property type="match status" value="1"/>
</dbReference>
<dbReference type="PATRIC" id="fig|1432052.4.peg.5216"/>
<comment type="function">
    <text evidence="6">Part of a membrane-bound complex that couples electron transfer with translocation of ions across the membrane.</text>
</comment>
<gene>
    <name evidence="6 8" type="primary">rnfG</name>
    <name evidence="8" type="ORF">BEI61_04701</name>
</gene>
<reference evidence="8 9" key="1">
    <citation type="submission" date="2016-07" db="EMBL/GenBank/DDBJ databases">
        <title>Characterization of isolates of Eisenbergiella tayi derived from blood cultures, using whole genome sequencing.</title>
        <authorList>
            <person name="Burdz T."/>
            <person name="Wiebe D."/>
            <person name="Huynh C."/>
            <person name="Bernard K."/>
        </authorList>
    </citation>
    <scope>NUCLEOTIDE SEQUENCE [LARGE SCALE GENOMIC DNA]</scope>
    <source>
        <strain evidence="8 9">NML 110608</strain>
    </source>
</reference>
<comment type="caution">
    <text evidence="8">The sequence shown here is derived from an EMBL/GenBank/DDBJ whole genome shotgun (WGS) entry which is preliminary data.</text>
</comment>
<feature type="modified residue" description="FMN phosphoryl threonine" evidence="6">
    <location>
        <position position="176"/>
    </location>
</feature>
<dbReference type="EC" id="7.-.-.-" evidence="6"/>
<dbReference type="Proteomes" id="UP000094067">
    <property type="component" value="Unassembled WGS sequence"/>
</dbReference>
<keyword evidence="5 6" id="KW-0249">Electron transport</keyword>
<evidence type="ECO:0000256" key="6">
    <source>
        <dbReference type="HAMAP-Rule" id="MF_00479"/>
    </source>
</evidence>
<evidence type="ECO:0000313" key="8">
    <source>
        <dbReference type="EMBL" id="ODM03898.1"/>
    </source>
</evidence>
<dbReference type="GO" id="GO:0022900">
    <property type="term" value="P:electron transport chain"/>
    <property type="evidence" value="ECO:0007669"/>
    <property type="project" value="UniProtKB-UniRule"/>
</dbReference>
<proteinExistence type="inferred from homology"/>
<dbReference type="HAMAP" id="MF_00479">
    <property type="entry name" value="RsxG_RnfG"/>
    <property type="match status" value="1"/>
</dbReference>
<dbReference type="GO" id="GO:0010181">
    <property type="term" value="F:FMN binding"/>
    <property type="evidence" value="ECO:0007669"/>
    <property type="project" value="InterPro"/>
</dbReference>
<evidence type="ECO:0000256" key="2">
    <source>
        <dbReference type="ARBA" id="ARBA00022553"/>
    </source>
</evidence>
<accession>A0A1E3A591</accession>
<organism evidence="8 9">
    <name type="scientific">Eisenbergiella tayi</name>
    <dbReference type="NCBI Taxonomy" id="1432052"/>
    <lineage>
        <taxon>Bacteria</taxon>
        <taxon>Bacillati</taxon>
        <taxon>Bacillota</taxon>
        <taxon>Clostridia</taxon>
        <taxon>Lachnospirales</taxon>
        <taxon>Lachnospiraceae</taxon>
        <taxon>Eisenbergiella</taxon>
    </lineage>
</organism>
<comment type="subcellular location">
    <subcellularLocation>
        <location evidence="6">Cell membrane</location>
        <topology evidence="6">Single-pass membrane protein</topology>
    </subcellularLocation>
</comment>
<keyword evidence="4 6" id="KW-0288">FMN</keyword>